<keyword evidence="6" id="KW-0812">Transmembrane</keyword>
<dbReference type="Gene3D" id="1.20.5.1930">
    <property type="match status" value="1"/>
</dbReference>
<dbReference type="KEGG" id="sfol:H3H32_34070"/>
<dbReference type="InterPro" id="IPR005467">
    <property type="entry name" value="His_kinase_dom"/>
</dbReference>
<dbReference type="InterPro" id="IPR011990">
    <property type="entry name" value="TPR-like_helical_dom_sf"/>
</dbReference>
<evidence type="ECO:0000256" key="2">
    <source>
        <dbReference type="ARBA" id="ARBA00022777"/>
    </source>
</evidence>
<dbReference type="Pfam" id="PF02518">
    <property type="entry name" value="HATPase_c"/>
    <property type="match status" value="1"/>
</dbReference>
<dbReference type="PROSITE" id="PS50005">
    <property type="entry name" value="TPR"/>
    <property type="match status" value="3"/>
</dbReference>
<dbReference type="SUPFAM" id="SSF48452">
    <property type="entry name" value="TPR-like"/>
    <property type="match status" value="2"/>
</dbReference>
<dbReference type="PROSITE" id="PS50293">
    <property type="entry name" value="TPR_REGION"/>
    <property type="match status" value="1"/>
</dbReference>
<evidence type="ECO:0000256" key="4">
    <source>
        <dbReference type="PROSITE-ProRule" id="PRU00339"/>
    </source>
</evidence>
<keyword evidence="9" id="KW-1185">Reference proteome</keyword>
<evidence type="ECO:0000256" key="3">
    <source>
        <dbReference type="ARBA" id="ARBA00023012"/>
    </source>
</evidence>
<dbReference type="GO" id="GO:0016020">
    <property type="term" value="C:membrane"/>
    <property type="evidence" value="ECO:0007669"/>
    <property type="project" value="InterPro"/>
</dbReference>
<evidence type="ECO:0000259" key="7">
    <source>
        <dbReference type="PROSITE" id="PS50109"/>
    </source>
</evidence>
<sequence length="649" mass="72903">MEDMKYSYLVILSVIKLLVGVSFTALAQVPNSLDSVRVYLKNHTVQDTNYVRALNVLGRELHSVANPDYAKADSILQVSEQIATRLQYGMGLAKAYTNRGSIYYLTDRQPLAVEYFQKALTTAEQYKLSPRFICGAISNVAAALSKLQQYEKVITMQLRSLRLQEQYNVQPRIATTYGGIGSALRELNKFNEALTYYRQALALMHAGKNISGAAIIENNIGICYDGLKQYDKSLASYKLALKHAKEVEFELLQADILVNIGLALKLSNHPKEGIPFVTQSLAIGRKQENKATMATAYFNLGQIYEELKDYKPAEANLKKALDLAKERGNKEQIANYTQGLADFYGGAKDFQQAYAFQLEKNNRKDSLISVQTSAEVQRLIAHYESEKKEAQIKLLHQQAQLHNEELIRQRFQRNALLIGGTMLLLLGGAVSAWLLNRSRLRRLEEAQRLRRQIAHDLHDEVGSTLSSISLLSGMVNSLIAQKRPEAVERAIQKINTDARQILEAMDEIIWTINPGNDSLQRIALRLQEYAQPLMESKDISFSFQTDPELADIPISMEVRRSLYLIGKEAINNLVKYSEATQATVRFARRDNQLEVLIEDNGRGFDVTQSRERTGQTSMKQRAEAMGGSLDVQSAPERGTRLVLTTAIAG</sequence>
<keyword evidence="2" id="KW-0418">Kinase</keyword>
<dbReference type="SUPFAM" id="SSF55874">
    <property type="entry name" value="ATPase domain of HSP90 chaperone/DNA topoisomerase II/histidine kinase"/>
    <property type="match status" value="1"/>
</dbReference>
<keyword evidence="6" id="KW-1133">Transmembrane helix</keyword>
<dbReference type="CDD" id="cd16917">
    <property type="entry name" value="HATPase_UhpB-NarQ-NarX-like"/>
    <property type="match status" value="1"/>
</dbReference>
<dbReference type="PANTHER" id="PTHR24421">
    <property type="entry name" value="NITRATE/NITRITE SENSOR PROTEIN NARX-RELATED"/>
    <property type="match status" value="1"/>
</dbReference>
<proteinExistence type="predicted"/>
<dbReference type="Pfam" id="PF07730">
    <property type="entry name" value="HisKA_3"/>
    <property type="match status" value="1"/>
</dbReference>
<dbReference type="Pfam" id="PF13181">
    <property type="entry name" value="TPR_8"/>
    <property type="match status" value="1"/>
</dbReference>
<name>A0A7G5GVH3_9BACT</name>
<evidence type="ECO:0000256" key="1">
    <source>
        <dbReference type="ARBA" id="ARBA00022679"/>
    </source>
</evidence>
<feature type="repeat" description="TPR" evidence="4">
    <location>
        <begin position="93"/>
        <end position="126"/>
    </location>
</feature>
<keyword evidence="6" id="KW-0472">Membrane</keyword>
<dbReference type="PROSITE" id="PS50109">
    <property type="entry name" value="HIS_KIN"/>
    <property type="match status" value="1"/>
</dbReference>
<dbReference type="GO" id="GO:0000155">
    <property type="term" value="F:phosphorelay sensor kinase activity"/>
    <property type="evidence" value="ECO:0007669"/>
    <property type="project" value="InterPro"/>
</dbReference>
<feature type="repeat" description="TPR" evidence="4">
    <location>
        <begin position="294"/>
        <end position="327"/>
    </location>
</feature>
<protein>
    <submittedName>
        <fullName evidence="8">Tetratricopeptide repeat protein</fullName>
    </submittedName>
</protein>
<feature type="transmembrane region" description="Helical" evidence="6">
    <location>
        <begin position="415"/>
        <end position="435"/>
    </location>
</feature>
<reference evidence="8 9" key="1">
    <citation type="submission" date="2020-07" db="EMBL/GenBank/DDBJ databases">
        <title>Spirosoma foliorum sp. nov., isolated from the leaves on the Nejang mountain Korea, Republic of.</title>
        <authorList>
            <person name="Ho H."/>
            <person name="Lee Y.-J."/>
            <person name="Nurcahyanto D.-A."/>
            <person name="Kim S.-G."/>
        </authorList>
    </citation>
    <scope>NUCLEOTIDE SEQUENCE [LARGE SCALE GENOMIC DNA]</scope>
    <source>
        <strain evidence="8 9">PL0136</strain>
    </source>
</reference>
<dbReference type="InterPro" id="IPR003594">
    <property type="entry name" value="HATPase_dom"/>
</dbReference>
<dbReference type="EMBL" id="CP059732">
    <property type="protein sequence ID" value="QMW02865.1"/>
    <property type="molecule type" value="Genomic_DNA"/>
</dbReference>
<evidence type="ECO:0000313" key="8">
    <source>
        <dbReference type="EMBL" id="QMW02865.1"/>
    </source>
</evidence>
<dbReference type="InterPro" id="IPR050482">
    <property type="entry name" value="Sensor_HK_TwoCompSys"/>
</dbReference>
<feature type="domain" description="Histidine kinase" evidence="7">
    <location>
        <begin position="452"/>
        <end position="649"/>
    </location>
</feature>
<dbReference type="Gene3D" id="3.30.565.10">
    <property type="entry name" value="Histidine kinase-like ATPase, C-terminal domain"/>
    <property type="match status" value="1"/>
</dbReference>
<dbReference type="GO" id="GO:0046983">
    <property type="term" value="F:protein dimerization activity"/>
    <property type="evidence" value="ECO:0007669"/>
    <property type="project" value="InterPro"/>
</dbReference>
<feature type="coiled-coil region" evidence="5">
    <location>
        <begin position="373"/>
        <end position="405"/>
    </location>
</feature>
<dbReference type="SMART" id="SM00028">
    <property type="entry name" value="TPR"/>
    <property type="match status" value="6"/>
</dbReference>
<dbReference type="Pfam" id="PF13424">
    <property type="entry name" value="TPR_12"/>
    <property type="match status" value="2"/>
</dbReference>
<feature type="repeat" description="TPR" evidence="4">
    <location>
        <begin position="174"/>
        <end position="207"/>
    </location>
</feature>
<evidence type="ECO:0000313" key="9">
    <source>
        <dbReference type="Proteomes" id="UP000515369"/>
    </source>
</evidence>
<gene>
    <name evidence="8" type="ORF">H3H32_34070</name>
</gene>
<organism evidence="8 9">
    <name type="scientific">Spirosoma foliorum</name>
    <dbReference type="NCBI Taxonomy" id="2710596"/>
    <lineage>
        <taxon>Bacteria</taxon>
        <taxon>Pseudomonadati</taxon>
        <taxon>Bacteroidota</taxon>
        <taxon>Cytophagia</taxon>
        <taxon>Cytophagales</taxon>
        <taxon>Cytophagaceae</taxon>
        <taxon>Spirosoma</taxon>
    </lineage>
</organism>
<dbReference type="InterPro" id="IPR019734">
    <property type="entry name" value="TPR_rpt"/>
</dbReference>
<dbReference type="InterPro" id="IPR011712">
    <property type="entry name" value="Sig_transdc_His_kin_sub3_dim/P"/>
</dbReference>
<evidence type="ECO:0000256" key="5">
    <source>
        <dbReference type="SAM" id="Coils"/>
    </source>
</evidence>
<keyword evidence="1" id="KW-0808">Transferase</keyword>
<keyword evidence="5" id="KW-0175">Coiled coil</keyword>
<keyword evidence="3" id="KW-0902">Two-component regulatory system</keyword>
<keyword evidence="4" id="KW-0802">TPR repeat</keyword>
<accession>A0A7G5GVH3</accession>
<dbReference type="InterPro" id="IPR036890">
    <property type="entry name" value="HATPase_C_sf"/>
</dbReference>
<evidence type="ECO:0000256" key="6">
    <source>
        <dbReference type="SAM" id="Phobius"/>
    </source>
</evidence>
<dbReference type="Gene3D" id="1.25.40.10">
    <property type="entry name" value="Tetratricopeptide repeat domain"/>
    <property type="match status" value="2"/>
</dbReference>
<dbReference type="Proteomes" id="UP000515369">
    <property type="component" value="Chromosome"/>
</dbReference>
<dbReference type="AlphaFoldDB" id="A0A7G5GVH3"/>